<dbReference type="EMBL" id="SZON01001757">
    <property type="protein sequence ID" value="TKI89883.1"/>
    <property type="molecule type" value="Genomic_DNA"/>
</dbReference>
<accession>A0A4V6X6U4</accession>
<evidence type="ECO:0000313" key="2">
    <source>
        <dbReference type="Proteomes" id="UP000305222"/>
    </source>
</evidence>
<feature type="non-terminal residue" evidence="1">
    <location>
        <position position="69"/>
    </location>
</feature>
<name>A0A4V6X6U4_9BACI</name>
<dbReference type="Gene3D" id="3.40.50.2000">
    <property type="entry name" value="Glycogen Phosphorylase B"/>
    <property type="match status" value="1"/>
</dbReference>
<comment type="caution">
    <text evidence="1">The sequence shown here is derived from an EMBL/GenBank/DDBJ whole genome shotgun (WGS) entry which is preliminary data.</text>
</comment>
<dbReference type="AlphaFoldDB" id="A0A4V6X6U4"/>
<organism evidence="1 2">
    <name type="scientific">Bacillus wiedmannii</name>
    <dbReference type="NCBI Taxonomy" id="1890302"/>
    <lineage>
        <taxon>Bacteria</taxon>
        <taxon>Bacillati</taxon>
        <taxon>Bacillota</taxon>
        <taxon>Bacilli</taxon>
        <taxon>Bacillales</taxon>
        <taxon>Bacillaceae</taxon>
        <taxon>Bacillus</taxon>
        <taxon>Bacillus cereus group</taxon>
    </lineage>
</organism>
<proteinExistence type="predicted"/>
<sequence>MKLKIGITCYPSVGGSGVVGTELGKQLAERGHEIHFITSGLPFRLNKVYPNIYFHEVTVSQYSVFQYPP</sequence>
<dbReference type="SUPFAM" id="SSF53756">
    <property type="entry name" value="UDP-Glycosyltransferase/glycogen phosphorylase"/>
    <property type="match status" value="1"/>
</dbReference>
<protein>
    <submittedName>
        <fullName evidence="1">N-acetyl-alpha-D-glucosaminyl L-malate synthase BshA</fullName>
    </submittedName>
</protein>
<dbReference type="Proteomes" id="UP000305222">
    <property type="component" value="Unassembled WGS sequence"/>
</dbReference>
<gene>
    <name evidence="1" type="ORF">FC699_25160</name>
</gene>
<reference evidence="1 2" key="1">
    <citation type="journal article" date="2019" name="Environ. Microbiol.">
        <title>An active ?-lactamase is a part of an orchestrated cell wall stress resistance network of Bacillus subtilis and related rhizosphere species.</title>
        <authorList>
            <person name="Bucher T."/>
            <person name="Keren-Paz A."/>
            <person name="Hausser J."/>
            <person name="Olender T."/>
            <person name="Cytryn E."/>
            <person name="Kolodkin-Gal I."/>
        </authorList>
    </citation>
    <scope>NUCLEOTIDE SEQUENCE [LARGE SCALE GENOMIC DNA]</scope>
    <source>
        <strain evidence="1 2">I5</strain>
    </source>
</reference>
<evidence type="ECO:0000313" key="1">
    <source>
        <dbReference type="EMBL" id="TKI89883.1"/>
    </source>
</evidence>